<keyword evidence="5" id="KW-0812">Transmembrane</keyword>
<evidence type="ECO:0000313" key="16">
    <source>
        <dbReference type="EMBL" id="EEH56807.1"/>
    </source>
</evidence>
<dbReference type="InterPro" id="IPR013626">
    <property type="entry name" value="PaO"/>
</dbReference>
<dbReference type="SUPFAM" id="SSF55961">
    <property type="entry name" value="Bet v1-like"/>
    <property type="match status" value="1"/>
</dbReference>
<proteinExistence type="predicted"/>
<dbReference type="InterPro" id="IPR044043">
    <property type="entry name" value="VanA_C_cat"/>
</dbReference>
<dbReference type="KEGG" id="mpp:MICPUCDRAFT_33323"/>
<keyword evidence="12" id="KW-0411">Iron-sulfur</keyword>
<dbReference type="eggNOG" id="ENOG502QQ8U">
    <property type="taxonomic scope" value="Eukaryota"/>
</dbReference>
<evidence type="ECO:0000256" key="14">
    <source>
        <dbReference type="SAM" id="MobiDB-lite"/>
    </source>
</evidence>
<keyword evidence="16" id="KW-0946">Virion</keyword>
<evidence type="ECO:0000256" key="11">
    <source>
        <dbReference type="ARBA" id="ARBA00023004"/>
    </source>
</evidence>
<dbReference type="GO" id="GO:0009507">
    <property type="term" value="C:chloroplast"/>
    <property type="evidence" value="ECO:0007669"/>
    <property type="project" value="UniProtKB-SubCell"/>
</dbReference>
<dbReference type="InterPro" id="IPR036922">
    <property type="entry name" value="Rieske_2Fe-2S_sf"/>
</dbReference>
<dbReference type="Gene3D" id="2.102.10.10">
    <property type="entry name" value="Rieske [2Fe-2S] iron-sulphur domain"/>
    <property type="match status" value="1"/>
</dbReference>
<keyword evidence="10" id="KW-0560">Oxidoreductase</keyword>
<evidence type="ECO:0000256" key="6">
    <source>
        <dbReference type="ARBA" id="ARBA00022714"/>
    </source>
</evidence>
<feature type="region of interest" description="Disordered" evidence="14">
    <location>
        <begin position="65"/>
        <end position="94"/>
    </location>
</feature>
<keyword evidence="16" id="KW-0261">Viral envelope protein</keyword>
<keyword evidence="13" id="KW-0472">Membrane</keyword>
<evidence type="ECO:0000256" key="10">
    <source>
        <dbReference type="ARBA" id="ARBA00023002"/>
    </source>
</evidence>
<evidence type="ECO:0000313" key="17">
    <source>
        <dbReference type="Proteomes" id="UP000001876"/>
    </source>
</evidence>
<feature type="region of interest" description="Disordered" evidence="14">
    <location>
        <begin position="1"/>
        <end position="47"/>
    </location>
</feature>
<dbReference type="STRING" id="564608.C1MSM6"/>
<dbReference type="PANTHER" id="PTHR21266:SF32">
    <property type="entry name" value="CHOLESTEROL 7-DESATURASE NVD"/>
    <property type="match status" value="1"/>
</dbReference>
<dbReference type="OMA" id="CYMPSQA"/>
<dbReference type="AlphaFoldDB" id="C1MSM6"/>
<feature type="compositionally biased region" description="Low complexity" evidence="14">
    <location>
        <begin position="65"/>
        <end position="85"/>
    </location>
</feature>
<evidence type="ECO:0000256" key="7">
    <source>
        <dbReference type="ARBA" id="ARBA00022723"/>
    </source>
</evidence>
<dbReference type="Proteomes" id="UP000001876">
    <property type="component" value="Unassembled WGS sequence"/>
</dbReference>
<comment type="subcellular location">
    <subcellularLocation>
        <location evidence="2">Membrane</location>
    </subcellularLocation>
    <subcellularLocation>
        <location evidence="1">Plastid</location>
        <location evidence="1">Chloroplast</location>
    </subcellularLocation>
</comment>
<keyword evidence="3" id="KW-0150">Chloroplast</keyword>
<dbReference type="SUPFAM" id="SSF50022">
    <property type="entry name" value="ISP domain"/>
    <property type="match status" value="1"/>
</dbReference>
<evidence type="ECO:0000256" key="4">
    <source>
        <dbReference type="ARBA" id="ARBA00022640"/>
    </source>
</evidence>
<dbReference type="OrthoDB" id="426882at2759"/>
<feature type="domain" description="Rieske" evidence="15">
    <location>
        <begin position="102"/>
        <end position="224"/>
    </location>
</feature>
<dbReference type="GO" id="GO:0046872">
    <property type="term" value="F:metal ion binding"/>
    <property type="evidence" value="ECO:0007669"/>
    <property type="project" value="UniProtKB-KW"/>
</dbReference>
<gene>
    <name evidence="16" type="primary">TIC55-3</name>
    <name evidence="16" type="ORF">MICPUCDRAFT_33323</name>
</gene>
<keyword evidence="4" id="KW-0934">Plastid</keyword>
<evidence type="ECO:0000256" key="1">
    <source>
        <dbReference type="ARBA" id="ARBA00004229"/>
    </source>
</evidence>
<protein>
    <submittedName>
        <fullName evidence="16">Chloroplast envelope protein translocase family</fullName>
    </submittedName>
</protein>
<dbReference type="PANTHER" id="PTHR21266">
    <property type="entry name" value="IRON-SULFUR DOMAIN CONTAINING PROTEIN"/>
    <property type="match status" value="1"/>
</dbReference>
<keyword evidence="6" id="KW-0001">2Fe-2S</keyword>
<dbReference type="Pfam" id="PF00355">
    <property type="entry name" value="Rieske"/>
    <property type="match status" value="1"/>
</dbReference>
<dbReference type="RefSeq" id="XP_003058352.1">
    <property type="nucleotide sequence ID" value="XM_003058306.1"/>
</dbReference>
<keyword evidence="17" id="KW-1185">Reference proteome</keyword>
<evidence type="ECO:0000256" key="12">
    <source>
        <dbReference type="ARBA" id="ARBA00023014"/>
    </source>
</evidence>
<dbReference type="Pfam" id="PF19112">
    <property type="entry name" value="VanA_C"/>
    <property type="match status" value="1"/>
</dbReference>
<evidence type="ECO:0000259" key="15">
    <source>
        <dbReference type="PROSITE" id="PS51296"/>
    </source>
</evidence>
<reference evidence="16 17" key="1">
    <citation type="journal article" date="2009" name="Science">
        <title>Green evolution and dynamic adaptations revealed by genomes of the marine picoeukaryotes Micromonas.</title>
        <authorList>
            <person name="Worden A.Z."/>
            <person name="Lee J.H."/>
            <person name="Mock T."/>
            <person name="Rouze P."/>
            <person name="Simmons M.P."/>
            <person name="Aerts A.L."/>
            <person name="Allen A.E."/>
            <person name="Cuvelier M.L."/>
            <person name="Derelle E."/>
            <person name="Everett M.V."/>
            <person name="Foulon E."/>
            <person name="Grimwood J."/>
            <person name="Gundlach H."/>
            <person name="Henrissat B."/>
            <person name="Napoli C."/>
            <person name="McDonald S.M."/>
            <person name="Parker M.S."/>
            <person name="Rombauts S."/>
            <person name="Salamov A."/>
            <person name="Von Dassow P."/>
            <person name="Badger J.H."/>
            <person name="Coutinho P.M."/>
            <person name="Demir E."/>
            <person name="Dubchak I."/>
            <person name="Gentemann C."/>
            <person name="Eikrem W."/>
            <person name="Gready J.E."/>
            <person name="John U."/>
            <person name="Lanier W."/>
            <person name="Lindquist E.A."/>
            <person name="Lucas S."/>
            <person name="Mayer K.F."/>
            <person name="Moreau H."/>
            <person name="Not F."/>
            <person name="Otillar R."/>
            <person name="Panaud O."/>
            <person name="Pangilinan J."/>
            <person name="Paulsen I."/>
            <person name="Piegu B."/>
            <person name="Poliakov A."/>
            <person name="Robbens S."/>
            <person name="Schmutz J."/>
            <person name="Toulza E."/>
            <person name="Wyss T."/>
            <person name="Zelensky A."/>
            <person name="Zhou K."/>
            <person name="Armbrust E.V."/>
            <person name="Bhattacharya D."/>
            <person name="Goodenough U.W."/>
            <person name="Van de Peer Y."/>
            <person name="Grigoriev I.V."/>
        </authorList>
    </citation>
    <scope>NUCLEOTIDE SEQUENCE [LARGE SCALE GENOMIC DNA]</scope>
    <source>
        <strain evidence="16 17">CCMP1545</strain>
    </source>
</reference>
<evidence type="ECO:0000256" key="5">
    <source>
        <dbReference type="ARBA" id="ARBA00022692"/>
    </source>
</evidence>
<evidence type="ECO:0000256" key="2">
    <source>
        <dbReference type="ARBA" id="ARBA00004370"/>
    </source>
</evidence>
<dbReference type="Pfam" id="PF08417">
    <property type="entry name" value="PaO"/>
    <property type="match status" value="1"/>
</dbReference>
<evidence type="ECO:0000256" key="3">
    <source>
        <dbReference type="ARBA" id="ARBA00022528"/>
    </source>
</evidence>
<dbReference type="GO" id="GO:0016020">
    <property type="term" value="C:membrane"/>
    <property type="evidence" value="ECO:0007669"/>
    <property type="project" value="UniProtKB-SubCell"/>
</dbReference>
<sequence length="573" mass="61399">MATATRPRVATRGRAAVAAARPAATAARGVGVVGSAASSSSSTSSSRVAVRRAAAPSLLSSRRASSRGSALVPTAIASPPASSPATEDAAGEPSSYDWHNQWYPVAFVADLVDDAPFTFTLLGEPLVFWKDKTTTTNSASGGGTYRCTADKCPHRLVPLSEGRVNDAGEIECGYHGWTFDGASGKCTSIPQLPATGNAIDTALASPRSCVTPYPTAVAQGMLFVLPVSALKSDPASRPPVPVIPEIDDPGASHCVVQDISRDLPMDYATLLENVMDISHVPFTHHGSVGRRENATPVVAELTTELADGGFEGIWKEGPRNGKYGSQYTHFQAPALMRHTLRTDQFTTLTVVYAVPTTPGRCRLMARFPFIFKAAPPRFFFKLVPRWWSHLNQNSILEDDQIFLHKQERLIEIEKNVRGKAYAQACYMPSQADTYVGAFRRWIVDNAGGSPAWPKGMKDALPPQLTTKEQILDRFHSHTEHCKSCAVALSNLTKIRKALRVVALVALAAAAGTFARAAPPKVWIGLSAIAAIAAGIREWMGGLVGKMKVGPYPPPRRPPSLMEAALESARIGLI</sequence>
<dbReference type="GO" id="GO:0051537">
    <property type="term" value="F:2 iron, 2 sulfur cluster binding"/>
    <property type="evidence" value="ECO:0007669"/>
    <property type="project" value="UniProtKB-KW"/>
</dbReference>
<dbReference type="InterPro" id="IPR050584">
    <property type="entry name" value="Cholesterol_7-desaturase"/>
</dbReference>
<dbReference type="GO" id="GO:0010277">
    <property type="term" value="F:chlorophyllide a oxygenase activity"/>
    <property type="evidence" value="ECO:0007669"/>
    <property type="project" value="InterPro"/>
</dbReference>
<name>C1MSM6_MICPC</name>
<evidence type="ECO:0000256" key="8">
    <source>
        <dbReference type="ARBA" id="ARBA00022946"/>
    </source>
</evidence>
<dbReference type="GeneID" id="9683817"/>
<evidence type="ECO:0000256" key="9">
    <source>
        <dbReference type="ARBA" id="ARBA00022989"/>
    </source>
</evidence>
<keyword evidence="8" id="KW-0809">Transit peptide</keyword>
<dbReference type="InterPro" id="IPR017941">
    <property type="entry name" value="Rieske_2Fe-2S"/>
</dbReference>
<evidence type="ECO:0000256" key="13">
    <source>
        <dbReference type="ARBA" id="ARBA00023136"/>
    </source>
</evidence>
<keyword evidence="7" id="KW-0479">Metal-binding</keyword>
<dbReference type="Gene3D" id="3.90.380.10">
    <property type="entry name" value="Naphthalene 1,2-dioxygenase Alpha Subunit, Chain A, domain 1"/>
    <property type="match status" value="1"/>
</dbReference>
<keyword evidence="11" id="KW-0408">Iron</keyword>
<accession>C1MSM6</accession>
<dbReference type="PROSITE" id="PS51296">
    <property type="entry name" value="RIESKE"/>
    <property type="match status" value="1"/>
</dbReference>
<dbReference type="EMBL" id="GG663739">
    <property type="protein sequence ID" value="EEH56807.1"/>
    <property type="molecule type" value="Genomic_DNA"/>
</dbReference>
<keyword evidence="9" id="KW-1133">Transmembrane helix</keyword>
<organism evidence="17">
    <name type="scientific">Micromonas pusilla (strain CCMP1545)</name>
    <name type="common">Picoplanktonic green alga</name>
    <dbReference type="NCBI Taxonomy" id="564608"/>
    <lineage>
        <taxon>Eukaryota</taxon>
        <taxon>Viridiplantae</taxon>
        <taxon>Chlorophyta</taxon>
        <taxon>Mamiellophyceae</taxon>
        <taxon>Mamiellales</taxon>
        <taxon>Mamiellaceae</taxon>
        <taxon>Micromonas</taxon>
    </lineage>
</organism>